<evidence type="ECO:0000313" key="1">
    <source>
        <dbReference type="EMBL" id="KAJ4357679.1"/>
    </source>
</evidence>
<dbReference type="GeneID" id="80905785"/>
<organism evidence="1 2">
    <name type="scientific">Didymosphaeria variabile</name>
    <dbReference type="NCBI Taxonomy" id="1932322"/>
    <lineage>
        <taxon>Eukaryota</taxon>
        <taxon>Fungi</taxon>
        <taxon>Dikarya</taxon>
        <taxon>Ascomycota</taxon>
        <taxon>Pezizomycotina</taxon>
        <taxon>Dothideomycetes</taxon>
        <taxon>Pleosporomycetidae</taxon>
        <taxon>Pleosporales</taxon>
        <taxon>Massarineae</taxon>
        <taxon>Didymosphaeriaceae</taxon>
        <taxon>Didymosphaeria</taxon>
    </lineage>
</organism>
<dbReference type="AlphaFoldDB" id="A0A9W8XSC1"/>
<evidence type="ECO:0008006" key="3">
    <source>
        <dbReference type="Google" id="ProtNLM"/>
    </source>
</evidence>
<dbReference type="RefSeq" id="XP_056074538.1">
    <property type="nucleotide sequence ID" value="XM_056211065.1"/>
</dbReference>
<reference evidence="1" key="1">
    <citation type="submission" date="2022-10" db="EMBL/GenBank/DDBJ databases">
        <title>Tapping the CABI collections for fungal endophytes: first genome assemblies for Collariella, Neodidymelliopsis, Ascochyta clinopodiicola, Didymella pomorum, Didymosphaeria variabile, Neocosmospora piperis and Neocucurbitaria cava.</title>
        <authorList>
            <person name="Hill R."/>
        </authorList>
    </citation>
    <scope>NUCLEOTIDE SEQUENCE</scope>
    <source>
        <strain evidence="1">IMI 356815</strain>
    </source>
</reference>
<dbReference type="OrthoDB" id="5985073at2759"/>
<comment type="caution">
    <text evidence="1">The sequence shown here is derived from an EMBL/GenBank/DDBJ whole genome shotgun (WGS) entry which is preliminary data.</text>
</comment>
<evidence type="ECO:0000313" key="2">
    <source>
        <dbReference type="Proteomes" id="UP001140513"/>
    </source>
</evidence>
<dbReference type="EMBL" id="JAPEUX010000002">
    <property type="protein sequence ID" value="KAJ4357679.1"/>
    <property type="molecule type" value="Genomic_DNA"/>
</dbReference>
<sequence>MDNLPQELVDHISSYLGTEDLKQTLIVLPAFQVAAEKYSGVFSDFELNKGTARRFVNTFGGRRLGYLQHLTFRIAIPALDEKVDWEAHPDGHPVRNFEEDLREADESFTDQIKFFFSIVKEMEDIARSEKAHGKVKLTLYTPTRYIDRENYSIQRAYVSWRAHLLEPESLPNPTSVYALRIENGMKVSFDIEYGPESLRKIDLRMMVDLSNKFPNLAALHCSIGGDEWLDCNEDYRQRSITKDWAAPRRDSRHDFARILDVAHELSMQS</sequence>
<keyword evidence="2" id="KW-1185">Reference proteome</keyword>
<proteinExistence type="predicted"/>
<gene>
    <name evidence="1" type="ORF">N0V89_002255</name>
</gene>
<protein>
    <recommendedName>
        <fullName evidence="3">F-box domain-containing protein</fullName>
    </recommendedName>
</protein>
<dbReference type="Proteomes" id="UP001140513">
    <property type="component" value="Unassembled WGS sequence"/>
</dbReference>
<name>A0A9W8XSC1_9PLEO</name>
<accession>A0A9W8XSC1</accession>